<protein>
    <recommendedName>
        <fullName evidence="4">DUF3499 domain-containing protein</fullName>
    </recommendedName>
</protein>
<proteinExistence type="predicted"/>
<dbReference type="Pfam" id="PF12005">
    <property type="entry name" value="DUF3499"/>
    <property type="match status" value="1"/>
</dbReference>
<organism evidence="2 3">
    <name type="scientific">Bowdeniella nasicola</name>
    <dbReference type="NCBI Taxonomy" id="208480"/>
    <lineage>
        <taxon>Bacteria</taxon>
        <taxon>Bacillati</taxon>
        <taxon>Actinomycetota</taxon>
        <taxon>Actinomycetes</taxon>
        <taxon>Actinomycetales</taxon>
        <taxon>Actinomycetaceae</taxon>
        <taxon>Bowdeniella</taxon>
    </lineage>
</organism>
<dbReference type="InterPro" id="IPR021888">
    <property type="entry name" value="DUF3499"/>
</dbReference>
<accession>A0A1H3VLK7</accession>
<dbReference type="OrthoDB" id="3216194at2"/>
<dbReference type="AlphaFoldDB" id="A0A1H3VLK7"/>
<name>A0A1H3VLK7_9ACTO</name>
<evidence type="ECO:0000313" key="2">
    <source>
        <dbReference type="EMBL" id="SDZ75660.1"/>
    </source>
</evidence>
<reference evidence="3" key="1">
    <citation type="submission" date="2016-10" db="EMBL/GenBank/DDBJ databases">
        <authorList>
            <person name="Varghese N."/>
            <person name="Submissions S."/>
        </authorList>
    </citation>
    <scope>NUCLEOTIDE SEQUENCE [LARGE SCALE GENOMIC DNA]</scope>
    <source>
        <strain evidence="3">KPR-1</strain>
    </source>
</reference>
<dbReference type="EMBL" id="FNQV01000001">
    <property type="protein sequence ID" value="SDZ75660.1"/>
    <property type="molecule type" value="Genomic_DNA"/>
</dbReference>
<sequence length="130" mass="14135">MKPVRPCVRPGCTRSAVATLTYVYGDAQMIVGPLSVKAEPHAYDLCEEHARTLTAPRGWDVIRLQVDYQAAAPSTDDLTALADAVREASKRPKPYVPPTRRVAARDITEPSAGAARPNLRIVHSQGDDDD</sequence>
<keyword evidence="3" id="KW-1185">Reference proteome</keyword>
<dbReference type="Proteomes" id="UP000199288">
    <property type="component" value="Unassembled WGS sequence"/>
</dbReference>
<gene>
    <name evidence="2" type="ORF">SAMN02910418_00134</name>
</gene>
<evidence type="ECO:0000256" key="1">
    <source>
        <dbReference type="SAM" id="MobiDB-lite"/>
    </source>
</evidence>
<evidence type="ECO:0008006" key="4">
    <source>
        <dbReference type="Google" id="ProtNLM"/>
    </source>
</evidence>
<evidence type="ECO:0000313" key="3">
    <source>
        <dbReference type="Proteomes" id="UP000199288"/>
    </source>
</evidence>
<dbReference type="RefSeq" id="WP_092560965.1">
    <property type="nucleotide sequence ID" value="NZ_FNQV01000001.1"/>
</dbReference>
<feature type="region of interest" description="Disordered" evidence="1">
    <location>
        <begin position="105"/>
        <end position="130"/>
    </location>
</feature>